<sequence>MRENICEDFQETVREYLIRHQSILDIISKSQETNAYISRALTKAITQCGCIELNSKKINLPESSTISDIKDAYNSQLKGNLCSTCSEIIEQELGKNLFYIVALCNALELDLEDILLKENKKVKALGRFNCT</sequence>
<organism evidence="1 2">
    <name type="scientific">Desulfonispora thiosulfatigenes DSM 11270</name>
    <dbReference type="NCBI Taxonomy" id="656914"/>
    <lineage>
        <taxon>Bacteria</taxon>
        <taxon>Bacillati</taxon>
        <taxon>Bacillota</taxon>
        <taxon>Clostridia</taxon>
        <taxon>Eubacteriales</taxon>
        <taxon>Peptococcaceae</taxon>
        <taxon>Desulfonispora</taxon>
    </lineage>
</organism>
<dbReference type="Proteomes" id="UP000192731">
    <property type="component" value="Unassembled WGS sequence"/>
</dbReference>
<name>A0A1W1UTN4_DESTI</name>
<dbReference type="Gene3D" id="1.10.287.1080">
    <property type="entry name" value="MazG-like"/>
    <property type="match status" value="1"/>
</dbReference>
<reference evidence="1 2" key="1">
    <citation type="submission" date="2017-04" db="EMBL/GenBank/DDBJ databases">
        <authorList>
            <person name="Afonso C.L."/>
            <person name="Miller P.J."/>
            <person name="Scott M.A."/>
            <person name="Spackman E."/>
            <person name="Goraichik I."/>
            <person name="Dimitrov K.M."/>
            <person name="Suarez D.L."/>
            <person name="Swayne D.E."/>
        </authorList>
    </citation>
    <scope>NUCLEOTIDE SEQUENCE [LARGE SCALE GENOMIC DNA]</scope>
    <source>
        <strain evidence="1 2">DSM 11270</strain>
    </source>
</reference>
<proteinExistence type="predicted"/>
<gene>
    <name evidence="1" type="ORF">SAMN00017405_2348</name>
</gene>
<dbReference type="AlphaFoldDB" id="A0A1W1UTN4"/>
<evidence type="ECO:0008006" key="3">
    <source>
        <dbReference type="Google" id="ProtNLM"/>
    </source>
</evidence>
<accession>A0A1W1UTN4</accession>
<evidence type="ECO:0000313" key="1">
    <source>
        <dbReference type="EMBL" id="SMB84495.1"/>
    </source>
</evidence>
<dbReference type="RefSeq" id="WP_200805866.1">
    <property type="nucleotide sequence ID" value="NZ_FWWT01000010.1"/>
</dbReference>
<keyword evidence="2" id="KW-1185">Reference proteome</keyword>
<protein>
    <recommendedName>
        <fullName evidence="3">DUF1573 domain-containing protein</fullName>
    </recommendedName>
</protein>
<dbReference type="EMBL" id="FWWT01000010">
    <property type="protein sequence ID" value="SMB84495.1"/>
    <property type="molecule type" value="Genomic_DNA"/>
</dbReference>
<dbReference type="STRING" id="656914.SAMN00017405_2348"/>
<evidence type="ECO:0000313" key="2">
    <source>
        <dbReference type="Proteomes" id="UP000192731"/>
    </source>
</evidence>